<sequence length="78" mass="8608">MAFRMSEQPRTIKIYNLLAGTNEFIGEGDAYIPPHTGLPANSTYIAPPDIPAGFVAVFTVMRHRGISLKIIGVKRFMT</sequence>
<reference evidence="1 2" key="1">
    <citation type="submission" date="2018-06" db="EMBL/GenBank/DDBJ databases">
        <authorList>
            <consortium name="Pathogen Informatics"/>
            <person name="Doyle S."/>
        </authorList>
    </citation>
    <scope>NUCLEOTIDE SEQUENCE [LARGE SCALE GENOMIC DNA]</scope>
    <source>
        <strain evidence="1 2">NCTC8985</strain>
    </source>
</reference>
<evidence type="ECO:0000313" key="2">
    <source>
        <dbReference type="Proteomes" id="UP000254405"/>
    </source>
</evidence>
<evidence type="ECO:0000313" key="1">
    <source>
        <dbReference type="EMBL" id="STI75181.1"/>
    </source>
</evidence>
<name>A0A376TER1_ECOLX</name>
<proteinExistence type="predicted"/>
<organism evidence="1 2">
    <name type="scientific">Escherichia coli</name>
    <dbReference type="NCBI Taxonomy" id="562"/>
    <lineage>
        <taxon>Bacteria</taxon>
        <taxon>Pseudomonadati</taxon>
        <taxon>Pseudomonadota</taxon>
        <taxon>Gammaproteobacteria</taxon>
        <taxon>Enterobacterales</taxon>
        <taxon>Enterobacteriaceae</taxon>
        <taxon>Escherichia</taxon>
    </lineage>
</organism>
<protein>
    <submittedName>
        <fullName evidence="1">Tail fiber chaperone Qin prophage</fullName>
    </submittedName>
</protein>
<dbReference type="Proteomes" id="UP000254405">
    <property type="component" value="Unassembled WGS sequence"/>
</dbReference>
<gene>
    <name evidence="1" type="primary">tfaQ</name>
    <name evidence="1" type="ORF">NCTC8985_00389</name>
</gene>
<dbReference type="EMBL" id="UGCO01000001">
    <property type="protein sequence ID" value="STI75181.1"/>
    <property type="molecule type" value="Genomic_DNA"/>
</dbReference>
<dbReference type="AlphaFoldDB" id="A0A376TER1"/>
<accession>A0A376TER1</accession>